<dbReference type="AlphaFoldDB" id="A0A918PBQ8"/>
<reference evidence="2" key="1">
    <citation type="journal article" date="2014" name="Int. J. Syst. Evol. Microbiol.">
        <title>Complete genome sequence of Corynebacterium casei LMG S-19264T (=DSM 44701T), isolated from a smear-ripened cheese.</title>
        <authorList>
            <consortium name="US DOE Joint Genome Institute (JGI-PGF)"/>
            <person name="Walter F."/>
            <person name="Albersmeier A."/>
            <person name="Kalinowski J."/>
            <person name="Ruckert C."/>
        </authorList>
    </citation>
    <scope>NUCLEOTIDE SEQUENCE</scope>
    <source>
        <strain evidence="2">KCTC 32255</strain>
    </source>
</reference>
<reference evidence="2" key="2">
    <citation type="submission" date="2020-09" db="EMBL/GenBank/DDBJ databases">
        <authorList>
            <person name="Sun Q."/>
            <person name="Kim S."/>
        </authorList>
    </citation>
    <scope>NUCLEOTIDE SEQUENCE</scope>
    <source>
        <strain evidence="2">KCTC 32255</strain>
    </source>
</reference>
<dbReference type="EMBL" id="BMZA01000002">
    <property type="protein sequence ID" value="GGY98514.1"/>
    <property type="molecule type" value="Genomic_DNA"/>
</dbReference>
<sequence>MSEAPVRVCLAGATGLVGSAILREAVGREDVRIIAIARREVALPPGARMELLVGPPQDWPALIAAARADVLVSALGTTIRSAGSQPAFRAVDHDLVLATAQAARDCGITRMIAVSSTGADPAARAFYLRTKGEAEEALGKLGFHRLDLVRPGLLLGSRAEARPLERIARIIQPALDPLLLHGRWQGYRSIRAATVARAMLTLCRETARGRRVHEYGAIRALAQRSGD</sequence>
<organism evidence="2 3">
    <name type="scientific">Novosphingobium colocasiae</name>
    <dbReference type="NCBI Taxonomy" id="1256513"/>
    <lineage>
        <taxon>Bacteria</taxon>
        <taxon>Pseudomonadati</taxon>
        <taxon>Pseudomonadota</taxon>
        <taxon>Alphaproteobacteria</taxon>
        <taxon>Sphingomonadales</taxon>
        <taxon>Sphingomonadaceae</taxon>
        <taxon>Novosphingobium</taxon>
    </lineage>
</organism>
<dbReference type="InterPro" id="IPR036291">
    <property type="entry name" value="NAD(P)-bd_dom_sf"/>
</dbReference>
<evidence type="ECO:0000259" key="1">
    <source>
        <dbReference type="Pfam" id="PF13460"/>
    </source>
</evidence>
<evidence type="ECO:0000313" key="3">
    <source>
        <dbReference type="Proteomes" id="UP000648075"/>
    </source>
</evidence>
<dbReference type="Gene3D" id="3.40.50.720">
    <property type="entry name" value="NAD(P)-binding Rossmann-like Domain"/>
    <property type="match status" value="1"/>
</dbReference>
<dbReference type="Pfam" id="PF13460">
    <property type="entry name" value="NAD_binding_10"/>
    <property type="match status" value="1"/>
</dbReference>
<proteinExistence type="predicted"/>
<evidence type="ECO:0000313" key="2">
    <source>
        <dbReference type="EMBL" id="GGY98514.1"/>
    </source>
</evidence>
<keyword evidence="3" id="KW-1185">Reference proteome</keyword>
<comment type="caution">
    <text evidence="2">The sequence shown here is derived from an EMBL/GenBank/DDBJ whole genome shotgun (WGS) entry which is preliminary data.</text>
</comment>
<dbReference type="SUPFAM" id="SSF51735">
    <property type="entry name" value="NAD(P)-binding Rossmann-fold domains"/>
    <property type="match status" value="1"/>
</dbReference>
<dbReference type="PANTHER" id="PTHR14097">
    <property type="entry name" value="OXIDOREDUCTASE HTATIP2"/>
    <property type="match status" value="1"/>
</dbReference>
<accession>A0A918PBQ8</accession>
<dbReference type="Proteomes" id="UP000648075">
    <property type="component" value="Unassembled WGS sequence"/>
</dbReference>
<gene>
    <name evidence="2" type="ORF">GCM10011614_12060</name>
</gene>
<dbReference type="RefSeq" id="WP_189620195.1">
    <property type="nucleotide sequence ID" value="NZ_BMZA01000002.1"/>
</dbReference>
<feature type="domain" description="NAD(P)-binding" evidence="1">
    <location>
        <begin position="12"/>
        <end position="141"/>
    </location>
</feature>
<dbReference type="PANTHER" id="PTHR14097:SF7">
    <property type="entry name" value="OXIDOREDUCTASE HTATIP2"/>
    <property type="match status" value="1"/>
</dbReference>
<name>A0A918PBQ8_9SPHN</name>
<dbReference type="InterPro" id="IPR016040">
    <property type="entry name" value="NAD(P)-bd_dom"/>
</dbReference>
<protein>
    <recommendedName>
        <fullName evidence="1">NAD(P)-binding domain-containing protein</fullName>
    </recommendedName>
</protein>